<dbReference type="Proteomes" id="UP000190648">
    <property type="component" value="Unassembled WGS sequence"/>
</dbReference>
<dbReference type="OrthoDB" id="10431598at2759"/>
<evidence type="ECO:0000313" key="2">
    <source>
        <dbReference type="Proteomes" id="UP000190648"/>
    </source>
</evidence>
<reference evidence="1 2" key="1">
    <citation type="submission" date="2016-02" db="EMBL/GenBank/DDBJ databases">
        <title>Band-tailed pigeon sequencing and assembly.</title>
        <authorList>
            <person name="Soares A.E."/>
            <person name="Novak B.J."/>
            <person name="Rice E.S."/>
            <person name="O'Connell B."/>
            <person name="Chang D."/>
            <person name="Weber S."/>
            <person name="Shapiro B."/>
        </authorList>
    </citation>
    <scope>NUCLEOTIDE SEQUENCE [LARGE SCALE GENOMIC DNA]</scope>
    <source>
        <strain evidence="1">BTP2013</strain>
        <tissue evidence="1">Blood</tissue>
    </source>
</reference>
<organism evidence="1 2">
    <name type="scientific">Patagioenas fasciata monilis</name>
    <dbReference type="NCBI Taxonomy" id="372326"/>
    <lineage>
        <taxon>Eukaryota</taxon>
        <taxon>Metazoa</taxon>
        <taxon>Chordata</taxon>
        <taxon>Craniata</taxon>
        <taxon>Vertebrata</taxon>
        <taxon>Euteleostomi</taxon>
        <taxon>Archelosauria</taxon>
        <taxon>Archosauria</taxon>
        <taxon>Dinosauria</taxon>
        <taxon>Saurischia</taxon>
        <taxon>Theropoda</taxon>
        <taxon>Coelurosauria</taxon>
        <taxon>Aves</taxon>
        <taxon>Neognathae</taxon>
        <taxon>Neoaves</taxon>
        <taxon>Columbimorphae</taxon>
        <taxon>Columbiformes</taxon>
        <taxon>Columbidae</taxon>
        <taxon>Patagioenas</taxon>
    </lineage>
</organism>
<dbReference type="AlphaFoldDB" id="A0A1V4JAC3"/>
<keyword evidence="2" id="KW-1185">Reference proteome</keyword>
<gene>
    <name evidence="1" type="ORF">AV530_012319</name>
</gene>
<sequence length="112" mass="12783">MMKWVVPLQPVEVHSSAEIHLQPMDDPMLEQVNVTEGGYSQSRLHAGPHRASSPRWSSLFLKDCTLWKGPTLEQLVKNCSLCEGSMLEKCVEDHLLWEDPALEQEKSGRRKE</sequence>
<proteinExistence type="predicted"/>
<protein>
    <submittedName>
        <fullName evidence="1">Uncharacterized protein</fullName>
    </submittedName>
</protein>
<name>A0A1V4JAC3_PATFA</name>
<evidence type="ECO:0000313" key="1">
    <source>
        <dbReference type="EMBL" id="OPJ69213.1"/>
    </source>
</evidence>
<accession>A0A1V4JAC3</accession>
<dbReference type="EMBL" id="LSYS01008075">
    <property type="protein sequence ID" value="OPJ69213.1"/>
    <property type="molecule type" value="Genomic_DNA"/>
</dbReference>
<comment type="caution">
    <text evidence="1">The sequence shown here is derived from an EMBL/GenBank/DDBJ whole genome shotgun (WGS) entry which is preliminary data.</text>
</comment>